<name>A0AAJ2R3E6_DELAC</name>
<dbReference type="RefSeq" id="WP_319075888.1">
    <property type="nucleotide sequence ID" value="NZ_JAWWMZ010000011.1"/>
</dbReference>
<dbReference type="EMBL" id="JAWWMZ010000011">
    <property type="protein sequence ID" value="MDX4956423.1"/>
    <property type="molecule type" value="Genomic_DNA"/>
</dbReference>
<organism evidence="1 2">
    <name type="scientific">Delftia acidovorans</name>
    <name type="common">Pseudomonas acidovorans</name>
    <name type="synonym">Comamonas acidovorans</name>
    <dbReference type="NCBI Taxonomy" id="80866"/>
    <lineage>
        <taxon>Bacteria</taxon>
        <taxon>Pseudomonadati</taxon>
        <taxon>Pseudomonadota</taxon>
        <taxon>Betaproteobacteria</taxon>
        <taxon>Burkholderiales</taxon>
        <taxon>Comamonadaceae</taxon>
        <taxon>Delftia</taxon>
    </lineage>
</organism>
<evidence type="ECO:0000313" key="1">
    <source>
        <dbReference type="EMBL" id="MDX4956423.1"/>
    </source>
</evidence>
<gene>
    <name evidence="1" type="ORF">SGN30_23675</name>
</gene>
<comment type="caution">
    <text evidence="1">The sequence shown here is derived from an EMBL/GenBank/DDBJ whole genome shotgun (WGS) entry which is preliminary data.</text>
</comment>
<reference evidence="1" key="1">
    <citation type="submission" date="2023-11" db="EMBL/GenBank/DDBJ databases">
        <title>Identification and selenium tolerance of Delftia acidovorans R3-25.</title>
        <authorList>
            <person name="Zhang S."/>
            <person name="Liu Y."/>
            <person name="Guo Y."/>
        </authorList>
    </citation>
    <scope>NUCLEOTIDE SEQUENCE</scope>
    <source>
        <strain evidence="1">R3-25</strain>
    </source>
</reference>
<evidence type="ECO:0000313" key="2">
    <source>
        <dbReference type="Proteomes" id="UP001287445"/>
    </source>
</evidence>
<accession>A0AAJ2R3E6</accession>
<dbReference type="AlphaFoldDB" id="A0AAJ2R3E6"/>
<protein>
    <submittedName>
        <fullName evidence="1">Uncharacterized protein</fullName>
    </submittedName>
</protein>
<dbReference type="Proteomes" id="UP001287445">
    <property type="component" value="Unassembled WGS sequence"/>
</dbReference>
<sequence>MMMKLIFIFVGWMIFGITFAGENTLPPIQDLREIKRSADEFLKEENKRQKTEFTTARVNPKITVEQCATSLESDWAPSDGGLARKSVQVVCKSTLHNKKVWRVLVPIVAPITPKN</sequence>
<proteinExistence type="predicted"/>